<dbReference type="InterPro" id="IPR051798">
    <property type="entry name" value="Class-II_PLP-Dep_Aminotrans"/>
</dbReference>
<accession>A0A926ICP8</accession>
<evidence type="ECO:0000256" key="2">
    <source>
        <dbReference type="ARBA" id="ARBA00012224"/>
    </source>
</evidence>
<dbReference type="Gene3D" id="3.90.1150.10">
    <property type="entry name" value="Aspartate Aminotransferase, domain 1"/>
    <property type="match status" value="1"/>
</dbReference>
<evidence type="ECO:0000313" key="8">
    <source>
        <dbReference type="Proteomes" id="UP000655830"/>
    </source>
</evidence>
<evidence type="ECO:0000313" key="7">
    <source>
        <dbReference type="EMBL" id="MBC8578917.1"/>
    </source>
</evidence>
<dbReference type="NCBIfam" id="TIGR04350">
    <property type="entry name" value="C_S_lyase_PatB"/>
    <property type="match status" value="1"/>
</dbReference>
<dbReference type="EMBL" id="JACRSY010000006">
    <property type="protein sequence ID" value="MBC8578917.1"/>
    <property type="molecule type" value="Genomic_DNA"/>
</dbReference>
<dbReference type="GO" id="GO:0030170">
    <property type="term" value="F:pyridoxal phosphate binding"/>
    <property type="evidence" value="ECO:0007669"/>
    <property type="project" value="InterPro"/>
</dbReference>
<evidence type="ECO:0000259" key="6">
    <source>
        <dbReference type="Pfam" id="PF00155"/>
    </source>
</evidence>
<dbReference type="InterPro" id="IPR015421">
    <property type="entry name" value="PyrdxlP-dep_Trfase_major"/>
</dbReference>
<dbReference type="InterPro" id="IPR027619">
    <property type="entry name" value="C-S_lyase_PatB-like"/>
</dbReference>
<dbReference type="EC" id="4.4.1.13" evidence="2"/>
<keyword evidence="7" id="KW-0808">Transferase</keyword>
<dbReference type="AlphaFoldDB" id="A0A926ICP8"/>
<dbReference type="CDD" id="cd00609">
    <property type="entry name" value="AAT_like"/>
    <property type="match status" value="1"/>
</dbReference>
<dbReference type="InterPro" id="IPR004839">
    <property type="entry name" value="Aminotransferase_I/II_large"/>
</dbReference>
<dbReference type="RefSeq" id="WP_249332065.1">
    <property type="nucleotide sequence ID" value="NZ_JACRSY010000006.1"/>
</dbReference>
<dbReference type="Proteomes" id="UP000655830">
    <property type="component" value="Unassembled WGS sequence"/>
</dbReference>
<keyword evidence="7" id="KW-0032">Aminotransferase</keyword>
<organism evidence="7 8">
    <name type="scientific">Zhenhengia yiwuensis</name>
    <dbReference type="NCBI Taxonomy" id="2763666"/>
    <lineage>
        <taxon>Bacteria</taxon>
        <taxon>Bacillati</taxon>
        <taxon>Bacillota</taxon>
        <taxon>Clostridia</taxon>
        <taxon>Lachnospirales</taxon>
        <taxon>Lachnospiraceae</taxon>
        <taxon>Zhenhengia</taxon>
    </lineage>
</organism>
<keyword evidence="3" id="KW-0663">Pyridoxal phosphate</keyword>
<keyword evidence="8" id="KW-1185">Reference proteome</keyword>
<proteinExistence type="inferred from homology"/>
<keyword evidence="4" id="KW-0456">Lyase</keyword>
<comment type="similarity">
    <text evidence="5">Belongs to the class-II pyridoxal-phosphate-dependent aminotransferase family. MalY/PatB cystathionine beta-lyase subfamily.</text>
</comment>
<dbReference type="Gene3D" id="3.40.640.10">
    <property type="entry name" value="Type I PLP-dependent aspartate aminotransferase-like (Major domain)"/>
    <property type="match status" value="1"/>
</dbReference>
<dbReference type="GO" id="GO:0008483">
    <property type="term" value="F:transaminase activity"/>
    <property type="evidence" value="ECO:0007669"/>
    <property type="project" value="UniProtKB-KW"/>
</dbReference>
<dbReference type="SUPFAM" id="SSF53383">
    <property type="entry name" value="PLP-dependent transferases"/>
    <property type="match status" value="1"/>
</dbReference>
<dbReference type="GO" id="GO:0047804">
    <property type="term" value="F:cysteine-S-conjugate beta-lyase activity"/>
    <property type="evidence" value="ECO:0007669"/>
    <property type="project" value="UniProtKB-EC"/>
</dbReference>
<dbReference type="PANTHER" id="PTHR43525:SF1">
    <property type="entry name" value="PROTEIN MALY"/>
    <property type="match status" value="1"/>
</dbReference>
<dbReference type="PANTHER" id="PTHR43525">
    <property type="entry name" value="PROTEIN MALY"/>
    <property type="match status" value="1"/>
</dbReference>
<evidence type="ECO:0000256" key="1">
    <source>
        <dbReference type="ARBA" id="ARBA00001933"/>
    </source>
</evidence>
<feature type="domain" description="Aminotransferase class I/classII large" evidence="6">
    <location>
        <begin position="30"/>
        <end position="383"/>
    </location>
</feature>
<sequence length="390" mass="44244">MNYDFDHPLDRLHTNCYKVDAKAYYNMPEDVLSLWVADMDFATAPCVQEAIVKRTSHPIYGYTFIPDAYYDAIIHWMHSRHNWLIQKDWIVPTPNILCGMYMALQTFLSKGDKVIIQKPVYNNFETAILNSGCVPVNNALLYKEGTYTINFEDLEEKLKDPKVKAFILCNPHNPVGRVWTKKELTQLGKLCVQYNVLILSDEIHHDLIYSHAQHTSMGNLSPEILNQLIVCTSPSKTFNLSGISSANFIIANPSIRKQFTAQLNCLSLHNLSPLAIDSLIAAYTKGAEWVDALISYLEANRNDALNFIKKELPLLKVTPCEGTYLLWIDMSALPYSQDELMIFLSQKAKLWLNAGTTYDSDHVGFVRLNFAVPKAVLEKALNQLKAAFDA</sequence>
<dbReference type="InterPro" id="IPR015422">
    <property type="entry name" value="PyrdxlP-dep_Trfase_small"/>
</dbReference>
<comment type="cofactor">
    <cofactor evidence="1">
        <name>pyridoxal 5'-phosphate</name>
        <dbReference type="ChEBI" id="CHEBI:597326"/>
    </cofactor>
</comment>
<reference evidence="7" key="1">
    <citation type="submission" date="2020-08" db="EMBL/GenBank/DDBJ databases">
        <title>Genome public.</title>
        <authorList>
            <person name="Liu C."/>
            <person name="Sun Q."/>
        </authorList>
    </citation>
    <scope>NUCLEOTIDE SEQUENCE</scope>
    <source>
        <strain evidence="7">NSJ-12</strain>
    </source>
</reference>
<protein>
    <recommendedName>
        <fullName evidence="2">cysteine-S-conjugate beta-lyase</fullName>
        <ecNumber evidence="2">4.4.1.13</ecNumber>
    </recommendedName>
</protein>
<gene>
    <name evidence="7" type="ORF">H8718_05140</name>
</gene>
<evidence type="ECO:0000256" key="5">
    <source>
        <dbReference type="ARBA" id="ARBA00037974"/>
    </source>
</evidence>
<dbReference type="InterPro" id="IPR015424">
    <property type="entry name" value="PyrdxlP-dep_Trfase"/>
</dbReference>
<evidence type="ECO:0000256" key="3">
    <source>
        <dbReference type="ARBA" id="ARBA00022898"/>
    </source>
</evidence>
<comment type="caution">
    <text evidence="7">The sequence shown here is derived from an EMBL/GenBank/DDBJ whole genome shotgun (WGS) entry which is preliminary data.</text>
</comment>
<evidence type="ECO:0000256" key="4">
    <source>
        <dbReference type="ARBA" id="ARBA00023239"/>
    </source>
</evidence>
<name>A0A926ICP8_9FIRM</name>
<dbReference type="Pfam" id="PF00155">
    <property type="entry name" value="Aminotran_1_2"/>
    <property type="match status" value="1"/>
</dbReference>